<protein>
    <submittedName>
        <fullName evidence="2">DUF3597 domain-containing protein</fullName>
    </submittedName>
</protein>
<organism evidence="2 3">
    <name type="scientific">Sphingorhabdus arenilitoris</name>
    <dbReference type="NCBI Taxonomy" id="1490041"/>
    <lineage>
        <taxon>Bacteria</taxon>
        <taxon>Pseudomonadati</taxon>
        <taxon>Pseudomonadota</taxon>
        <taxon>Alphaproteobacteria</taxon>
        <taxon>Sphingomonadales</taxon>
        <taxon>Sphingomonadaceae</taxon>
        <taxon>Sphingorhabdus</taxon>
    </lineage>
</organism>
<comment type="caution">
    <text evidence="2">The sequence shown here is derived from an EMBL/GenBank/DDBJ whole genome shotgun (WGS) entry which is preliminary data.</text>
</comment>
<keyword evidence="3" id="KW-1185">Reference proteome</keyword>
<dbReference type="SUPFAM" id="SSF158634">
    <property type="entry name" value="RPA2825-like"/>
    <property type="match status" value="1"/>
</dbReference>
<evidence type="ECO:0000313" key="3">
    <source>
        <dbReference type="Proteomes" id="UP001595887"/>
    </source>
</evidence>
<name>A0ABV8RG34_9SPHN</name>
<dbReference type="Pfam" id="PF12200">
    <property type="entry name" value="DUF3597"/>
    <property type="match status" value="1"/>
</dbReference>
<reference evidence="3" key="1">
    <citation type="journal article" date="2019" name="Int. J. Syst. Evol. Microbiol.">
        <title>The Global Catalogue of Microorganisms (GCM) 10K type strain sequencing project: providing services to taxonomists for standard genome sequencing and annotation.</title>
        <authorList>
            <consortium name="The Broad Institute Genomics Platform"/>
            <consortium name="The Broad Institute Genome Sequencing Center for Infectious Disease"/>
            <person name="Wu L."/>
            <person name="Ma J."/>
        </authorList>
    </citation>
    <scope>NUCLEOTIDE SEQUENCE [LARGE SCALE GENOMIC DNA]</scope>
    <source>
        <strain evidence="3">CECT 8531</strain>
    </source>
</reference>
<dbReference type="Proteomes" id="UP001595887">
    <property type="component" value="Unassembled WGS sequence"/>
</dbReference>
<dbReference type="RefSeq" id="WP_381422159.1">
    <property type="nucleotide sequence ID" value="NZ_JBHSDH010000013.1"/>
</dbReference>
<evidence type="ECO:0000259" key="1">
    <source>
        <dbReference type="Pfam" id="PF12200"/>
    </source>
</evidence>
<dbReference type="EMBL" id="JBHSDH010000013">
    <property type="protein sequence ID" value="MFC4291907.1"/>
    <property type="molecule type" value="Genomic_DNA"/>
</dbReference>
<feature type="domain" description="DUF3597" evidence="1">
    <location>
        <begin position="3"/>
        <end position="133"/>
    </location>
</feature>
<gene>
    <name evidence="2" type="ORF">ACFOWX_05705</name>
</gene>
<sequence length="138" mass="14224">MSIFGKIKDAIFGKKAVAATGSAPAAPVGAAIEAAVGAAASVTAENSAPAPISEVDVIAHLEEMAAANSQTLNWRSSIVDLMKLVGMESSLQERKDLAMELGYTGTLEGSAEMNIWLHKAVMKELAKNGGTVPADLLD</sequence>
<dbReference type="InterPro" id="IPR022016">
    <property type="entry name" value="DUF3597"/>
</dbReference>
<proteinExistence type="predicted"/>
<accession>A0ABV8RG34</accession>
<evidence type="ECO:0000313" key="2">
    <source>
        <dbReference type="EMBL" id="MFC4291907.1"/>
    </source>
</evidence>